<dbReference type="EMBL" id="SMBH01000001">
    <property type="protein sequence ID" value="TCU20156.1"/>
    <property type="molecule type" value="Genomic_DNA"/>
</dbReference>
<accession>A0A4R3QP59</accession>
<comment type="caution">
    <text evidence="1">The sequence shown here is derived from an EMBL/GenBank/DDBJ whole genome shotgun (WGS) entry which is preliminary data.</text>
</comment>
<sequence length="45" mass="4837">MLKARIKNPVATCLMPNRRLSEEALGVHEPLIVNVAFGYSAGVGL</sequence>
<gene>
    <name evidence="1" type="ORF">EV132_101220</name>
</gene>
<proteinExistence type="predicted"/>
<name>A0A4R3QP59_RHISU</name>
<evidence type="ECO:0000313" key="1">
    <source>
        <dbReference type="EMBL" id="TCU20156.1"/>
    </source>
</evidence>
<evidence type="ECO:0000313" key="2">
    <source>
        <dbReference type="Proteomes" id="UP000294576"/>
    </source>
</evidence>
<reference evidence="1 2" key="1">
    <citation type="submission" date="2019-03" db="EMBL/GenBank/DDBJ databases">
        <title>Genomic Encyclopedia of Type Strains, Phase IV (KMG-V): Genome sequencing to study the core and pangenomes of soil and plant-associated prokaryotes.</title>
        <authorList>
            <person name="Whitman W."/>
        </authorList>
    </citation>
    <scope>NUCLEOTIDE SEQUENCE [LARGE SCALE GENOMIC DNA]</scope>
    <source>
        <strain evidence="1 2">Hc14</strain>
    </source>
</reference>
<protein>
    <submittedName>
        <fullName evidence="1">Uncharacterized protein</fullName>
    </submittedName>
</protein>
<dbReference type="Proteomes" id="UP000294576">
    <property type="component" value="Unassembled WGS sequence"/>
</dbReference>
<dbReference type="AlphaFoldDB" id="A0A4R3QP59"/>
<organism evidence="1 2">
    <name type="scientific">Rhizobium sullae</name>
    <name type="common">Rhizobium hedysari</name>
    <dbReference type="NCBI Taxonomy" id="50338"/>
    <lineage>
        <taxon>Bacteria</taxon>
        <taxon>Pseudomonadati</taxon>
        <taxon>Pseudomonadota</taxon>
        <taxon>Alphaproteobacteria</taxon>
        <taxon>Hyphomicrobiales</taxon>
        <taxon>Rhizobiaceae</taxon>
        <taxon>Rhizobium/Agrobacterium group</taxon>
        <taxon>Rhizobium</taxon>
    </lineage>
</organism>